<feature type="region of interest" description="Disordered" evidence="1">
    <location>
        <begin position="19"/>
        <end position="42"/>
    </location>
</feature>
<dbReference type="EMBL" id="CADCTQ010000361">
    <property type="protein sequence ID" value="CAA9287973.1"/>
    <property type="molecule type" value="Genomic_DNA"/>
</dbReference>
<sequence>MGWGTISSLPVLPENVPAAAKAATKRPAKTTKTVSVASRDGF</sequence>
<reference evidence="2" key="1">
    <citation type="submission" date="2020-02" db="EMBL/GenBank/DDBJ databases">
        <authorList>
            <person name="Meier V. D."/>
        </authorList>
    </citation>
    <scope>NUCLEOTIDE SEQUENCE</scope>
    <source>
        <strain evidence="2">AVDCRST_MAG56</strain>
    </source>
</reference>
<dbReference type="AlphaFoldDB" id="A0A6J4JUD4"/>
<proteinExistence type="predicted"/>
<organism evidence="2">
    <name type="scientific">uncultured Cytophagales bacterium</name>
    <dbReference type="NCBI Taxonomy" id="158755"/>
    <lineage>
        <taxon>Bacteria</taxon>
        <taxon>Pseudomonadati</taxon>
        <taxon>Bacteroidota</taxon>
        <taxon>Sphingobacteriia</taxon>
        <taxon>Sphingobacteriales</taxon>
        <taxon>environmental samples</taxon>
    </lineage>
</organism>
<name>A0A6J4JUD4_9SPHI</name>
<accession>A0A6J4JUD4</accession>
<evidence type="ECO:0000313" key="2">
    <source>
        <dbReference type="EMBL" id="CAA9287973.1"/>
    </source>
</evidence>
<gene>
    <name evidence="2" type="ORF">AVDCRST_MAG56-4312</name>
</gene>
<evidence type="ECO:0000256" key="1">
    <source>
        <dbReference type="SAM" id="MobiDB-lite"/>
    </source>
</evidence>
<protein>
    <submittedName>
        <fullName evidence="2">Uncharacterized protein</fullName>
    </submittedName>
</protein>